<dbReference type="Proteomes" id="UP000077412">
    <property type="component" value="Chromosome"/>
</dbReference>
<evidence type="ECO:0008006" key="4">
    <source>
        <dbReference type="Google" id="ProtNLM"/>
    </source>
</evidence>
<dbReference type="InterPro" id="IPR021338">
    <property type="entry name" value="DUF2953"/>
</dbReference>
<keyword evidence="3" id="KW-1185">Reference proteome</keyword>
<evidence type="ECO:0000256" key="1">
    <source>
        <dbReference type="SAM" id="Phobius"/>
    </source>
</evidence>
<keyword evidence="1" id="KW-0472">Membrane</keyword>
<name>A0A1B1Z6X3_9BACL</name>
<sequence>MEWILIILGIFLFLFLILMFSTLNVALHFVHRNDNSDIQITLRMYRIIRYTLHIPIVQIDAKDHSVKIREEKQTSMGQKKEKKKKISFKQIKNQYESFQKTLKHVQNLYRIIAYFLKKIKVSQLEWHSAIGLGEASSSAIAAGTVWGIKGIVLQLINTFFLLKGTPSISVVPVFQGMHSETRLSCMVSFKIGHAIVVMLKILKSWRKSRRSSHVNSEYMTGGV</sequence>
<dbReference type="RefSeq" id="WP_066291680.1">
    <property type="nucleotide sequence ID" value="NZ_CP016761.1"/>
</dbReference>
<evidence type="ECO:0000313" key="2">
    <source>
        <dbReference type="EMBL" id="ANX13208.1"/>
    </source>
</evidence>
<organism evidence="2 3">
    <name type="scientific">Fictibacillus arsenicus</name>
    <dbReference type="NCBI Taxonomy" id="255247"/>
    <lineage>
        <taxon>Bacteria</taxon>
        <taxon>Bacillati</taxon>
        <taxon>Bacillota</taxon>
        <taxon>Bacilli</taxon>
        <taxon>Bacillales</taxon>
        <taxon>Fictibacillaceae</taxon>
        <taxon>Fictibacillus</taxon>
    </lineage>
</organism>
<dbReference type="KEGG" id="far:ABE41_014460"/>
<gene>
    <name evidence="2" type="ORF">ABE41_014460</name>
</gene>
<dbReference type="EMBL" id="CP016761">
    <property type="protein sequence ID" value="ANX13208.1"/>
    <property type="molecule type" value="Genomic_DNA"/>
</dbReference>
<reference evidence="2 3" key="1">
    <citation type="submission" date="2016-08" db="EMBL/GenBank/DDBJ databases">
        <title>Complete genome sequence of Fictibacillus arsenicus G25-54, a strain with toxicity to nematodes and a potential arsenic-resistance activity.</title>
        <authorList>
            <person name="Zheng Z."/>
        </authorList>
    </citation>
    <scope>NUCLEOTIDE SEQUENCE [LARGE SCALE GENOMIC DNA]</scope>
    <source>
        <strain evidence="2 3">G25-54</strain>
    </source>
</reference>
<keyword evidence="1" id="KW-1133">Transmembrane helix</keyword>
<accession>A0A1B1Z6X3</accession>
<evidence type="ECO:0000313" key="3">
    <source>
        <dbReference type="Proteomes" id="UP000077412"/>
    </source>
</evidence>
<keyword evidence="1" id="KW-0812">Transmembrane</keyword>
<feature type="transmembrane region" description="Helical" evidence="1">
    <location>
        <begin position="6"/>
        <end position="30"/>
    </location>
</feature>
<protein>
    <recommendedName>
        <fullName evidence="4">DUF2953 domain-containing protein</fullName>
    </recommendedName>
</protein>
<dbReference type="OrthoDB" id="1683589at2"/>
<dbReference type="AlphaFoldDB" id="A0A1B1Z6X3"/>
<proteinExistence type="predicted"/>
<dbReference type="STRING" id="255247.ABE41_014460"/>
<dbReference type="Pfam" id="PF11167">
    <property type="entry name" value="DUF2953"/>
    <property type="match status" value="1"/>
</dbReference>